<dbReference type="PANTHER" id="PTHR20855">
    <property type="entry name" value="ADIPOR/PROGESTIN RECEPTOR-RELATED"/>
    <property type="match status" value="1"/>
</dbReference>
<evidence type="ECO:0000256" key="6">
    <source>
        <dbReference type="ARBA" id="ARBA00023136"/>
    </source>
</evidence>
<dbReference type="NCBIfam" id="TIGR01065">
    <property type="entry name" value="hlyIII"/>
    <property type="match status" value="1"/>
</dbReference>
<dbReference type="PANTHER" id="PTHR20855:SF3">
    <property type="entry name" value="LD03007P"/>
    <property type="match status" value="1"/>
</dbReference>
<feature type="transmembrane region" description="Helical" evidence="7">
    <location>
        <begin position="90"/>
        <end position="108"/>
    </location>
</feature>
<evidence type="ECO:0000256" key="4">
    <source>
        <dbReference type="ARBA" id="ARBA00022692"/>
    </source>
</evidence>
<dbReference type="Proteomes" id="UP000831460">
    <property type="component" value="Chromosome"/>
</dbReference>
<evidence type="ECO:0000256" key="2">
    <source>
        <dbReference type="ARBA" id="ARBA00008488"/>
    </source>
</evidence>
<dbReference type="InterPro" id="IPR004254">
    <property type="entry name" value="AdipoR/HlyIII-related"/>
</dbReference>
<proteinExistence type="inferred from homology"/>
<comment type="subcellular location">
    <subcellularLocation>
        <location evidence="1">Cell membrane</location>
        <topology evidence="1">Multi-pass membrane protein</topology>
    </subcellularLocation>
</comment>
<feature type="transmembrane region" description="Helical" evidence="7">
    <location>
        <begin position="47"/>
        <end position="69"/>
    </location>
</feature>
<feature type="transmembrane region" description="Helical" evidence="7">
    <location>
        <begin position="169"/>
        <end position="188"/>
    </location>
</feature>
<evidence type="ECO:0000256" key="1">
    <source>
        <dbReference type="ARBA" id="ARBA00004651"/>
    </source>
</evidence>
<keyword evidence="6 7" id="KW-0472">Membrane</keyword>
<feature type="transmembrane region" description="Helical" evidence="7">
    <location>
        <begin position="114"/>
        <end position="133"/>
    </location>
</feature>
<dbReference type="InterPro" id="IPR005744">
    <property type="entry name" value="Hy-lIII"/>
</dbReference>
<evidence type="ECO:0000313" key="9">
    <source>
        <dbReference type="Proteomes" id="UP000831460"/>
    </source>
</evidence>
<feature type="transmembrane region" description="Helical" evidence="7">
    <location>
        <begin position="140"/>
        <end position="157"/>
    </location>
</feature>
<accession>A0ABY4BS41</accession>
<dbReference type="Pfam" id="PF03006">
    <property type="entry name" value="HlyIII"/>
    <property type="match status" value="1"/>
</dbReference>
<keyword evidence="3" id="KW-1003">Cell membrane</keyword>
<organism evidence="8 9">
    <name type="scientific">Chryseobacterium suipulveris</name>
    <dbReference type="NCBI Taxonomy" id="2929800"/>
    <lineage>
        <taxon>Bacteria</taxon>
        <taxon>Pseudomonadati</taxon>
        <taxon>Bacteroidota</taxon>
        <taxon>Flavobacteriia</taxon>
        <taxon>Flavobacteriales</taxon>
        <taxon>Weeksellaceae</taxon>
        <taxon>Chryseobacterium group</taxon>
        <taxon>Chryseobacterium</taxon>
    </lineage>
</organism>
<dbReference type="EMBL" id="CP094532">
    <property type="protein sequence ID" value="UOE41955.1"/>
    <property type="molecule type" value="Genomic_DNA"/>
</dbReference>
<gene>
    <name evidence="8" type="ORF">MTP09_04800</name>
</gene>
<evidence type="ECO:0000256" key="7">
    <source>
        <dbReference type="SAM" id="Phobius"/>
    </source>
</evidence>
<protein>
    <submittedName>
        <fullName evidence="8">Hemolysin III family protein</fullName>
    </submittedName>
</protein>
<name>A0ABY4BS41_9FLAO</name>
<dbReference type="RefSeq" id="WP_243550876.1">
    <property type="nucleotide sequence ID" value="NZ_CP094532.1"/>
</dbReference>
<feature type="transmembrane region" description="Helical" evidence="7">
    <location>
        <begin position="195"/>
        <end position="217"/>
    </location>
</feature>
<reference evidence="8 9" key="1">
    <citation type="submission" date="2022-03" db="EMBL/GenBank/DDBJ databases">
        <title>Chryseobacterium sp. isolated from particulate matters in swine house.</title>
        <authorList>
            <person name="Won M."/>
            <person name="Kim S.-J."/>
            <person name="Kwon S.-W."/>
        </authorList>
    </citation>
    <scope>NUCLEOTIDE SEQUENCE [LARGE SCALE GENOMIC DNA]</scope>
    <source>
        <strain evidence="8 9">SC2-2</strain>
    </source>
</reference>
<evidence type="ECO:0000313" key="8">
    <source>
        <dbReference type="EMBL" id="UOE41955.1"/>
    </source>
</evidence>
<keyword evidence="4 7" id="KW-0812">Transmembrane</keyword>
<evidence type="ECO:0000256" key="3">
    <source>
        <dbReference type="ARBA" id="ARBA00022475"/>
    </source>
</evidence>
<comment type="similarity">
    <text evidence="2">Belongs to the UPF0073 (Hly-III) family.</text>
</comment>
<feature type="transmembrane region" description="Helical" evidence="7">
    <location>
        <begin position="20"/>
        <end position="41"/>
    </location>
</feature>
<sequence>MSENHHQYKIHTYPELEEKINVLTHLIGLVLSIVGLVLLVLKAIDLGSIWTLISFPVFGLSMIVLYLASTLYHHSKNPKIRYRLNIFDHASIYVLIAGSYTPFVLVTLNGTEGWAIFSIVWTIALVGIIFKIFFTGRFNILSTILYVAMGWLIVFNFKSLVQNLDFNGLVWLISGGVAYTLGAILFSIDKLKFNHAIFHIFVLMGTFCHFVSVYFYVTPSNLI</sequence>
<keyword evidence="9" id="KW-1185">Reference proteome</keyword>
<keyword evidence="5 7" id="KW-1133">Transmembrane helix</keyword>
<evidence type="ECO:0000256" key="5">
    <source>
        <dbReference type="ARBA" id="ARBA00022989"/>
    </source>
</evidence>